<feature type="domain" description="Mechanosensitive ion channel MscS" evidence="12">
    <location>
        <begin position="191"/>
        <end position="259"/>
    </location>
</feature>
<name>A0A3L8PUC8_9GAMM</name>
<dbReference type="AlphaFoldDB" id="A0A3L8PUC8"/>
<sequence length="422" mass="47585">MEKDFPIDVNAWLLHHGFSQGLAEALTAMTMLIISILLVWLVYLVVKSVILRFIHALIHRTKVQWDDLLVEHKVFDKAVIVLPILVLSEQMTYILSEHQKIASGTQRVLSALAVVFIIRAIYSALDVGETLFERSSVSRRIPSKSFVQLTKLFLFLVGAVLAIAAIIDESPLFFLSGLGVATGLLAIVFKDTILGFVAGVQLAANRMVSVGDWIQMDKYGADGEVIEVSLTTVKVQNWDKTFSMIPAYALVSDAFKNWQGMSESGGRRIKRAVYIDLSSVRFLSEEDKNELLRINHLKEYIPRIESELAQTNAQVLDFEKRVNGRRLTNVGTFRAYLKAYLENHEKIHKGMTLLVRQLDPGAQGLPIEIYVFTNDTNWGTYEDIQSDIFDHIFAILPEFDLKAFQSPSGEDVRQTHLVIKES</sequence>
<keyword evidence="5 11" id="KW-0812">Transmembrane</keyword>
<feature type="transmembrane region" description="Helical" evidence="11">
    <location>
        <begin position="173"/>
        <end position="197"/>
    </location>
</feature>
<keyword evidence="15" id="KW-1185">Reference proteome</keyword>
<dbReference type="InterPro" id="IPR010920">
    <property type="entry name" value="LSM_dom_sf"/>
</dbReference>
<evidence type="ECO:0000259" key="13">
    <source>
        <dbReference type="Pfam" id="PF21082"/>
    </source>
</evidence>
<evidence type="ECO:0000256" key="4">
    <source>
        <dbReference type="ARBA" id="ARBA00022519"/>
    </source>
</evidence>
<evidence type="ECO:0000256" key="9">
    <source>
        <dbReference type="ARBA" id="ARBA00093630"/>
    </source>
</evidence>
<comment type="similarity">
    <text evidence="2">Belongs to the MscS (TC 1.A.23) family.</text>
</comment>
<dbReference type="InterPro" id="IPR049278">
    <property type="entry name" value="MS_channel_C"/>
</dbReference>
<evidence type="ECO:0000256" key="7">
    <source>
        <dbReference type="ARBA" id="ARBA00023016"/>
    </source>
</evidence>
<evidence type="ECO:0000313" key="15">
    <source>
        <dbReference type="Proteomes" id="UP000281474"/>
    </source>
</evidence>
<keyword evidence="6 11" id="KW-1133">Transmembrane helix</keyword>
<dbReference type="SUPFAM" id="SSF50182">
    <property type="entry name" value="Sm-like ribonucleoproteins"/>
    <property type="match status" value="1"/>
</dbReference>
<keyword evidence="3" id="KW-1003">Cell membrane</keyword>
<reference evidence="14 15" key="1">
    <citation type="submission" date="2018-09" db="EMBL/GenBank/DDBJ databases">
        <title>Phylogeny of the Shewanellaceae, and recommendation for two new genera, Pseudoshewanella and Parashewanella.</title>
        <authorList>
            <person name="Wang G."/>
        </authorList>
    </citation>
    <scope>NUCLEOTIDE SEQUENCE [LARGE SCALE GENOMIC DNA]</scope>
    <source>
        <strain evidence="14 15">C51</strain>
    </source>
</reference>
<keyword evidence="4" id="KW-0997">Cell inner membrane</keyword>
<dbReference type="GO" id="GO:0008381">
    <property type="term" value="F:mechanosensitive monoatomic ion channel activity"/>
    <property type="evidence" value="ECO:0007669"/>
    <property type="project" value="InterPro"/>
</dbReference>
<comment type="subcellular location">
    <subcellularLocation>
        <location evidence="1">Cell inner membrane</location>
        <topology evidence="1">Multi-pass membrane protein</topology>
    </subcellularLocation>
</comment>
<dbReference type="Pfam" id="PF00924">
    <property type="entry name" value="MS_channel_2nd"/>
    <property type="match status" value="1"/>
</dbReference>
<evidence type="ECO:0000256" key="11">
    <source>
        <dbReference type="SAM" id="Phobius"/>
    </source>
</evidence>
<evidence type="ECO:0000256" key="3">
    <source>
        <dbReference type="ARBA" id="ARBA00022475"/>
    </source>
</evidence>
<dbReference type="InterPro" id="IPR023408">
    <property type="entry name" value="MscS_beta-dom_sf"/>
</dbReference>
<feature type="transmembrane region" description="Helical" evidence="11">
    <location>
        <begin position="25"/>
        <end position="46"/>
    </location>
</feature>
<dbReference type="EMBL" id="QZEI01000047">
    <property type="protein sequence ID" value="RLV59011.1"/>
    <property type="molecule type" value="Genomic_DNA"/>
</dbReference>
<evidence type="ECO:0000256" key="2">
    <source>
        <dbReference type="ARBA" id="ARBA00008017"/>
    </source>
</evidence>
<protein>
    <recommendedName>
        <fullName evidence="9">Mechanosensing system component YbdG</fullName>
    </recommendedName>
    <alternativeName>
        <fullName evidence="10">Mechanosensitive channel homolog YbdG</fullName>
    </alternativeName>
</protein>
<proteinExistence type="inferred from homology"/>
<dbReference type="Proteomes" id="UP000281474">
    <property type="component" value="Unassembled WGS sequence"/>
</dbReference>
<evidence type="ECO:0000256" key="10">
    <source>
        <dbReference type="ARBA" id="ARBA00093659"/>
    </source>
</evidence>
<feature type="transmembrane region" description="Helical" evidence="11">
    <location>
        <begin position="146"/>
        <end position="167"/>
    </location>
</feature>
<accession>A0A3L8PUC8</accession>
<dbReference type="PANTHER" id="PTHR30414:SF0">
    <property type="entry name" value="MINICONDUCTANCE MECHANOSENSITIVE CHANNEL YBDG"/>
    <property type="match status" value="1"/>
</dbReference>
<comment type="caution">
    <text evidence="14">The sequence shown here is derived from an EMBL/GenBank/DDBJ whole genome shotgun (WGS) entry which is preliminary data.</text>
</comment>
<dbReference type="PANTHER" id="PTHR30414">
    <property type="entry name" value="MINICONDUCTANCE MECHANOSENSITIVE CHANNEL YBDG"/>
    <property type="match status" value="1"/>
</dbReference>
<dbReference type="InterPro" id="IPR006685">
    <property type="entry name" value="MscS_channel_2nd"/>
</dbReference>
<organism evidence="14 15">
    <name type="scientific">Parashewanella curva</name>
    <dbReference type="NCBI Taxonomy" id="2338552"/>
    <lineage>
        <taxon>Bacteria</taxon>
        <taxon>Pseudomonadati</taxon>
        <taxon>Pseudomonadota</taxon>
        <taxon>Gammaproteobacteria</taxon>
        <taxon>Alteromonadales</taxon>
        <taxon>Shewanellaceae</taxon>
        <taxon>Parashewanella</taxon>
    </lineage>
</organism>
<feature type="transmembrane region" description="Helical" evidence="11">
    <location>
        <begin position="108"/>
        <end position="125"/>
    </location>
</feature>
<evidence type="ECO:0000256" key="5">
    <source>
        <dbReference type="ARBA" id="ARBA00022692"/>
    </source>
</evidence>
<dbReference type="GO" id="GO:0005886">
    <property type="term" value="C:plasma membrane"/>
    <property type="evidence" value="ECO:0007669"/>
    <property type="project" value="UniProtKB-SubCell"/>
</dbReference>
<evidence type="ECO:0000313" key="14">
    <source>
        <dbReference type="EMBL" id="RLV59011.1"/>
    </source>
</evidence>
<dbReference type="Gene3D" id="2.30.30.60">
    <property type="match status" value="1"/>
</dbReference>
<evidence type="ECO:0000256" key="6">
    <source>
        <dbReference type="ARBA" id="ARBA00022989"/>
    </source>
</evidence>
<evidence type="ECO:0000256" key="8">
    <source>
        <dbReference type="ARBA" id="ARBA00023136"/>
    </source>
</evidence>
<dbReference type="GO" id="GO:0071470">
    <property type="term" value="P:cellular response to osmotic stress"/>
    <property type="evidence" value="ECO:0007669"/>
    <property type="project" value="InterPro"/>
</dbReference>
<dbReference type="OrthoDB" id="9775207at2"/>
<dbReference type="Pfam" id="PF21082">
    <property type="entry name" value="MS_channel_3rd"/>
    <property type="match status" value="1"/>
</dbReference>
<keyword evidence="8 11" id="KW-0472">Membrane</keyword>
<gene>
    <name evidence="14" type="ORF">D5018_14375</name>
</gene>
<dbReference type="FunFam" id="2.30.30.60:FF:000002">
    <property type="entry name" value="Mechanosensitive ion channel family protein"/>
    <property type="match status" value="1"/>
</dbReference>
<feature type="domain" description="Mechanosensitive ion channel MscS C-terminal" evidence="13">
    <location>
        <begin position="337"/>
        <end position="401"/>
    </location>
</feature>
<dbReference type="RefSeq" id="WP_121839695.1">
    <property type="nucleotide sequence ID" value="NZ_ML014796.1"/>
</dbReference>
<evidence type="ECO:0000256" key="1">
    <source>
        <dbReference type="ARBA" id="ARBA00004429"/>
    </source>
</evidence>
<keyword evidence="7" id="KW-0346">Stress response</keyword>
<evidence type="ECO:0000259" key="12">
    <source>
        <dbReference type="Pfam" id="PF00924"/>
    </source>
</evidence>
<dbReference type="InterPro" id="IPR030192">
    <property type="entry name" value="YbdG"/>
</dbReference>